<dbReference type="RefSeq" id="WP_002606721.1">
    <property type="nucleotide sequence ID" value="NZ_AP025565.1"/>
</dbReference>
<dbReference type="Proteomes" id="UP000503330">
    <property type="component" value="Chromosome"/>
</dbReference>
<sequence>MKLINENLILLDMNLQSKDDIISCIADTLENNQRLCDKQQYIDDVYSREDEISTAMGSSIAIPHALSLGVRHTSLVFLRLQNPIQWDDDQVQMVFGIAVRKENSGNEHLRILSNLARKLMDLGFTNALLHSDNPDGCLQLLEECSIS</sequence>
<dbReference type="GeneID" id="61923916"/>
<keyword evidence="1" id="KW-0813">Transport</keyword>
<name>A0A099I9Q8_CLOIN</name>
<keyword evidence="2" id="KW-0597">Phosphoprotein</keyword>
<dbReference type="AlphaFoldDB" id="A0A099I9Q8"/>
<evidence type="ECO:0000313" key="9">
    <source>
        <dbReference type="EMBL" id="MZH54506.1"/>
    </source>
</evidence>
<dbReference type="Proteomes" id="UP000030008">
    <property type="component" value="Unassembled WGS sequence"/>
</dbReference>
<dbReference type="SUPFAM" id="SSF55804">
    <property type="entry name" value="Phoshotransferase/anion transport protein"/>
    <property type="match status" value="1"/>
</dbReference>
<dbReference type="InterPro" id="IPR051541">
    <property type="entry name" value="PTS_SugarTrans_NitroReg"/>
</dbReference>
<dbReference type="Proteomes" id="UP000604383">
    <property type="component" value="Unassembled WGS sequence"/>
</dbReference>
<evidence type="ECO:0000313" key="8">
    <source>
        <dbReference type="EMBL" id="MCR0234811.1"/>
    </source>
</evidence>
<reference evidence="10 12" key="3">
    <citation type="submission" date="2020-02" db="EMBL/GenBank/DDBJ databases">
        <authorList>
            <person name="Kociolek L.K."/>
            <person name="Ozer E.A."/>
        </authorList>
    </citation>
    <scope>NUCLEOTIDE SEQUENCE [LARGE SCALE GENOMIC DNA]</scope>
    <source>
        <strain evidence="10 12">ATCC 14501</strain>
    </source>
</reference>
<dbReference type="NCBIfam" id="TIGR00848">
    <property type="entry name" value="fruA"/>
    <property type="match status" value="1"/>
</dbReference>
<evidence type="ECO:0000313" key="11">
    <source>
        <dbReference type="Proteomes" id="UP000030008"/>
    </source>
</evidence>
<proteinExistence type="predicted"/>
<evidence type="ECO:0000313" key="7">
    <source>
        <dbReference type="EMBL" id="KGJ54321.1"/>
    </source>
</evidence>
<dbReference type="InterPro" id="IPR004715">
    <property type="entry name" value="PTS_IIA_fruc"/>
</dbReference>
<dbReference type="GO" id="GO:0008982">
    <property type="term" value="F:protein-N(PI)-phosphohistidine-sugar phosphotransferase activity"/>
    <property type="evidence" value="ECO:0007669"/>
    <property type="project" value="InterPro"/>
</dbReference>
<dbReference type="PROSITE" id="PS00372">
    <property type="entry name" value="PTS_EIIA_TYPE_2_HIS"/>
    <property type="match status" value="1"/>
</dbReference>
<dbReference type="InterPro" id="IPR002178">
    <property type="entry name" value="PTS_EIIA_type-2_dom"/>
</dbReference>
<gene>
    <name evidence="7" type="ORF">CIAN88_04055</name>
    <name evidence="10" type="ORF">G4D54_00225</name>
    <name evidence="9" type="ORF">GT664_01760</name>
    <name evidence="8" type="ORF">MKC95_18760</name>
</gene>
<dbReference type="EMBL" id="JAKTMA010000041">
    <property type="protein sequence ID" value="MCR0234811.1"/>
    <property type="molecule type" value="Genomic_DNA"/>
</dbReference>
<dbReference type="Gene3D" id="3.40.930.10">
    <property type="entry name" value="Mannitol-specific EII, Chain A"/>
    <property type="match status" value="1"/>
</dbReference>
<organism evidence="7 11">
    <name type="scientific">Clostridium innocuum</name>
    <dbReference type="NCBI Taxonomy" id="1522"/>
    <lineage>
        <taxon>Bacteria</taxon>
        <taxon>Bacillati</taxon>
        <taxon>Bacillota</taxon>
        <taxon>Clostridia</taxon>
        <taxon>Eubacteriales</taxon>
        <taxon>Clostridiaceae</taxon>
        <taxon>Clostridium</taxon>
    </lineage>
</organism>
<evidence type="ECO:0000256" key="4">
    <source>
        <dbReference type="ARBA" id="ARBA00022679"/>
    </source>
</evidence>
<evidence type="ECO:0000256" key="5">
    <source>
        <dbReference type="ARBA" id="ARBA00022683"/>
    </source>
</evidence>
<evidence type="ECO:0000313" key="12">
    <source>
        <dbReference type="Proteomes" id="UP000503330"/>
    </source>
</evidence>
<dbReference type="Proteomes" id="UP001203972">
    <property type="component" value="Unassembled WGS sequence"/>
</dbReference>
<evidence type="ECO:0000256" key="3">
    <source>
        <dbReference type="ARBA" id="ARBA00022597"/>
    </source>
</evidence>
<reference evidence="7 11" key="1">
    <citation type="submission" date="2014-08" db="EMBL/GenBank/DDBJ databases">
        <title>Clostridium innocuum, an unnegligible vancomycin-resistant pathogen causing extra-intestinal infections.</title>
        <authorList>
            <person name="Feng Y."/>
            <person name="Chiu C.-H."/>
        </authorList>
    </citation>
    <scope>NUCLEOTIDE SEQUENCE [LARGE SCALE GENOMIC DNA]</scope>
    <source>
        <strain evidence="7 11">AN88</strain>
    </source>
</reference>
<dbReference type="PANTHER" id="PTHR47738">
    <property type="entry name" value="PTS SYSTEM FRUCTOSE-LIKE EIIA COMPONENT-RELATED"/>
    <property type="match status" value="1"/>
</dbReference>
<protein>
    <submittedName>
        <fullName evidence="7">PTS sorbitol transporter subunit IIA</fullName>
    </submittedName>
    <submittedName>
        <fullName evidence="8">PTS sugar transporter subunit IIA</fullName>
    </submittedName>
    <submittedName>
        <fullName evidence="9">PTS transporter subunit EIIA</fullName>
    </submittedName>
</protein>
<keyword evidence="4" id="KW-0808">Transferase</keyword>
<reference evidence="9" key="2">
    <citation type="journal article" date="2019" name="Nat. Med.">
        <title>A library of human gut bacterial isolates paired with longitudinal multiomics data enables mechanistic microbiome research.</title>
        <authorList>
            <person name="Poyet M."/>
            <person name="Groussin M."/>
            <person name="Gibbons S.M."/>
            <person name="Avila-Pacheco J."/>
            <person name="Jiang X."/>
            <person name="Kearney S.M."/>
            <person name="Perrotta A.R."/>
            <person name="Berdy B."/>
            <person name="Zhao S."/>
            <person name="Lieberman T.D."/>
            <person name="Swanson P.K."/>
            <person name="Smith M."/>
            <person name="Roesemann S."/>
            <person name="Alexander J.E."/>
            <person name="Rich S.A."/>
            <person name="Livny J."/>
            <person name="Vlamakis H."/>
            <person name="Clish C."/>
            <person name="Bullock K."/>
            <person name="Deik A."/>
            <person name="Scott J."/>
            <person name="Pierce K.A."/>
            <person name="Xavier R.J."/>
            <person name="Alm E.J."/>
        </authorList>
    </citation>
    <scope>NUCLEOTIDE SEQUENCE</scope>
    <source>
        <strain evidence="9">BIOML-A12</strain>
    </source>
</reference>
<dbReference type="GO" id="GO:0009401">
    <property type="term" value="P:phosphoenolpyruvate-dependent sugar phosphotransferase system"/>
    <property type="evidence" value="ECO:0007669"/>
    <property type="project" value="UniProtKB-KW"/>
</dbReference>
<dbReference type="EMBL" id="CP048838">
    <property type="protein sequence ID" value="QJA00939.1"/>
    <property type="molecule type" value="Genomic_DNA"/>
</dbReference>
<keyword evidence="3 8" id="KW-0762">Sugar transport</keyword>
<dbReference type="Pfam" id="PF00359">
    <property type="entry name" value="PTS_EIIA_2"/>
    <property type="match status" value="1"/>
</dbReference>
<dbReference type="InterPro" id="IPR016152">
    <property type="entry name" value="PTrfase/Anion_transptr"/>
</dbReference>
<dbReference type="PANTHER" id="PTHR47738:SF2">
    <property type="entry name" value="PTS SYSTEM FRUCTOSE-LIKE EIIA COMPONENT"/>
    <property type="match status" value="1"/>
</dbReference>
<evidence type="ECO:0000256" key="2">
    <source>
        <dbReference type="ARBA" id="ARBA00022553"/>
    </source>
</evidence>
<dbReference type="EMBL" id="JQIF01000017">
    <property type="protein sequence ID" value="KGJ54321.1"/>
    <property type="molecule type" value="Genomic_DNA"/>
</dbReference>
<reference evidence="8" key="4">
    <citation type="journal article" date="2022" name="Clin. Infect. Dis.">
        <title>Association between Clostridium innocuum and antibiotic-associated diarrhea in adults and children: A cross-sectional study and comparative genomics analysis.</title>
        <authorList>
            <person name="Cherny K.E."/>
            <person name="Muscat E.B."/>
            <person name="Balaji A."/>
            <person name="Mukherjee J."/>
            <person name="Ozer E.A."/>
            <person name="Angarone M.P."/>
            <person name="Hauser A.R."/>
            <person name="Sichel J.S."/>
            <person name="Amponsah E."/>
            <person name="Kociolek L.K."/>
        </authorList>
    </citation>
    <scope>NUCLEOTIDE SEQUENCE</scope>
    <source>
        <strain evidence="8">NU1-AC-029v</strain>
    </source>
</reference>
<evidence type="ECO:0000259" key="6">
    <source>
        <dbReference type="PROSITE" id="PS51094"/>
    </source>
</evidence>
<evidence type="ECO:0000256" key="1">
    <source>
        <dbReference type="ARBA" id="ARBA00022448"/>
    </source>
</evidence>
<feature type="domain" description="PTS EIIA type-2" evidence="6">
    <location>
        <begin position="2"/>
        <end position="144"/>
    </location>
</feature>
<dbReference type="GO" id="GO:0016020">
    <property type="term" value="C:membrane"/>
    <property type="evidence" value="ECO:0007669"/>
    <property type="project" value="InterPro"/>
</dbReference>
<dbReference type="CDD" id="cd00211">
    <property type="entry name" value="PTS_IIA_fru"/>
    <property type="match status" value="1"/>
</dbReference>
<dbReference type="PROSITE" id="PS51094">
    <property type="entry name" value="PTS_EIIA_TYPE_2"/>
    <property type="match status" value="1"/>
</dbReference>
<evidence type="ECO:0000313" key="10">
    <source>
        <dbReference type="EMBL" id="QJA00939.1"/>
    </source>
</evidence>
<dbReference type="EMBL" id="WWTN01000002">
    <property type="protein sequence ID" value="MZH54506.1"/>
    <property type="molecule type" value="Genomic_DNA"/>
</dbReference>
<keyword evidence="5" id="KW-0598">Phosphotransferase system</keyword>
<accession>A0A099I9Q8</accession>